<proteinExistence type="inferred from homology"/>
<evidence type="ECO:0000313" key="3">
    <source>
        <dbReference type="EMBL" id="NML45847.1"/>
    </source>
</evidence>
<accession>A0A848H5R6</accession>
<dbReference type="GO" id="GO:0016491">
    <property type="term" value="F:oxidoreductase activity"/>
    <property type="evidence" value="ECO:0007669"/>
    <property type="project" value="UniProtKB-KW"/>
</dbReference>
<dbReference type="Gene3D" id="3.10.450.50">
    <property type="match status" value="1"/>
</dbReference>
<evidence type="ECO:0000256" key="1">
    <source>
        <dbReference type="ARBA" id="ARBA00009570"/>
    </source>
</evidence>
<dbReference type="AlphaFoldDB" id="A0A848H5R6"/>
<dbReference type="InterPro" id="IPR000391">
    <property type="entry name" value="Rng_hydr_dOase-bsu"/>
</dbReference>
<evidence type="ECO:0000256" key="2">
    <source>
        <dbReference type="ARBA" id="ARBA00023002"/>
    </source>
</evidence>
<protein>
    <submittedName>
        <fullName evidence="3">SnoaL-like domain-containing protein</fullName>
    </submittedName>
</protein>
<dbReference type="InterPro" id="IPR032710">
    <property type="entry name" value="NTF2-like_dom_sf"/>
</dbReference>
<dbReference type="RefSeq" id="WP_169420159.1">
    <property type="nucleotide sequence ID" value="NZ_JABBFX010000002.1"/>
</dbReference>
<name>A0A848H5R6_9BURK</name>
<comment type="caution">
    <text evidence="3">The sequence shown here is derived from an EMBL/GenBank/DDBJ whole genome shotgun (WGS) entry which is preliminary data.</text>
</comment>
<evidence type="ECO:0000313" key="4">
    <source>
        <dbReference type="Proteomes" id="UP000541185"/>
    </source>
</evidence>
<keyword evidence="2" id="KW-0560">Oxidoreductase</keyword>
<dbReference type="PANTHER" id="PTHR41534">
    <property type="entry name" value="BLR3401 PROTEIN"/>
    <property type="match status" value="1"/>
</dbReference>
<dbReference type="EMBL" id="JABBFX010000002">
    <property type="protein sequence ID" value="NML45847.1"/>
    <property type="molecule type" value="Genomic_DNA"/>
</dbReference>
<gene>
    <name evidence="3" type="ORF">HHL11_19015</name>
</gene>
<dbReference type="SUPFAM" id="SSF54427">
    <property type="entry name" value="NTF2-like"/>
    <property type="match status" value="1"/>
</dbReference>
<dbReference type="Proteomes" id="UP000541185">
    <property type="component" value="Unassembled WGS sequence"/>
</dbReference>
<organism evidence="3 4">
    <name type="scientific">Ramlibacter agri</name>
    <dbReference type="NCBI Taxonomy" id="2728837"/>
    <lineage>
        <taxon>Bacteria</taxon>
        <taxon>Pseudomonadati</taxon>
        <taxon>Pseudomonadota</taxon>
        <taxon>Betaproteobacteria</taxon>
        <taxon>Burkholderiales</taxon>
        <taxon>Comamonadaceae</taxon>
        <taxon>Ramlibacter</taxon>
    </lineage>
</organism>
<dbReference type="PANTHER" id="PTHR41534:SF1">
    <property type="entry name" value="BLR3401 PROTEIN"/>
    <property type="match status" value="1"/>
</dbReference>
<reference evidence="3 4" key="1">
    <citation type="submission" date="2020-04" db="EMBL/GenBank/DDBJ databases">
        <title>Ramlibacter sp. G-1-2-2 isolated from soil.</title>
        <authorList>
            <person name="Dahal R.H."/>
        </authorList>
    </citation>
    <scope>NUCLEOTIDE SEQUENCE [LARGE SCALE GENOMIC DNA]</scope>
    <source>
        <strain evidence="3 4">G-1-2-2</strain>
    </source>
</reference>
<comment type="similarity">
    <text evidence="1">Belongs to the bacterial ring-hydroxylating dioxygenase beta subunit family.</text>
</comment>
<dbReference type="GO" id="GO:0019380">
    <property type="term" value="P:3-phenylpropionate catabolic process"/>
    <property type="evidence" value="ECO:0007669"/>
    <property type="project" value="TreeGrafter"/>
</dbReference>
<sequence>MTEPTRQDLIDFVVRESRLLDERKYEEWNALFTDDAFYWVPLVPDQEDGINHTSHMYEDKLLRELRIERLKSPRAFSQQPPSRCHHLLQTPTVESFDAASNNYVVRTEFHYTESQGDELQFYVGHFLHHMTVQDGALRMTLKRVNLLNPDAALPAVQLFI</sequence>
<keyword evidence="4" id="KW-1185">Reference proteome</keyword>
<dbReference type="Pfam" id="PF00866">
    <property type="entry name" value="Ring_hydroxyl_B"/>
    <property type="match status" value="1"/>
</dbReference>